<organism evidence="11 12">
    <name type="scientific">Malassezia restricta (strain ATCC 96810 / NBRC 103918 / CBS 7877)</name>
    <name type="common">Seborrheic dermatitis infection agent</name>
    <dbReference type="NCBI Taxonomy" id="425264"/>
    <lineage>
        <taxon>Eukaryota</taxon>
        <taxon>Fungi</taxon>
        <taxon>Dikarya</taxon>
        <taxon>Basidiomycota</taxon>
        <taxon>Ustilaginomycotina</taxon>
        <taxon>Malasseziomycetes</taxon>
        <taxon>Malasseziales</taxon>
        <taxon>Malasseziaceae</taxon>
        <taxon>Malassezia</taxon>
    </lineage>
</organism>
<dbReference type="VEuPathDB" id="FungiDB:DNF11_1847"/>
<dbReference type="SUPFAM" id="SSF103506">
    <property type="entry name" value="Mitochondrial carrier"/>
    <property type="match status" value="1"/>
</dbReference>
<sequence length="360" mass="38957">MSAQAESPPTQGLNRATKDILFGSVAGMVSKVFEHPFDLVKVRLQTQPHEKPHYTGALDCFRKTIQHEGFRGLFRGVSMPLWGATLEDAALFFTYNQVQQALRWSRNLSESASLPMSDLAIAAAASGAMAGLVLTPIELIKCKMQVQMMGAVHQASTPATTNALGLISNTIRKEGVAGLWHGLSGTLLREVGGGIAWFLTFEFASQEFLRRRHSQAPLTKSDLSSLELATSGALAGICYNVSLFPADSVKSAMQTEHELRAQAGLAKATPTGFLQTLLNIYQTRGIRGLYAGVGVTCLRSAPSSAIVLYVCRRLTPALCITNWSRPPNVWAGDKCQIDLQDPMSHEASVRRVSILARADA</sequence>
<dbReference type="InterPro" id="IPR018108">
    <property type="entry name" value="MCP_transmembrane"/>
</dbReference>
<dbReference type="PANTHER" id="PTHR45624:SF31">
    <property type="entry name" value="MITOCHONDRIAL ORNITHINE TRANSPORTER 1"/>
    <property type="match status" value="1"/>
</dbReference>
<feature type="repeat" description="Solcar" evidence="9">
    <location>
        <begin position="14"/>
        <end position="101"/>
    </location>
</feature>
<evidence type="ECO:0000256" key="3">
    <source>
        <dbReference type="ARBA" id="ARBA00022448"/>
    </source>
</evidence>
<evidence type="ECO:0000256" key="8">
    <source>
        <dbReference type="ARBA" id="ARBA00023136"/>
    </source>
</evidence>
<dbReference type="Pfam" id="PF00153">
    <property type="entry name" value="Mito_carr"/>
    <property type="match status" value="3"/>
</dbReference>
<evidence type="ECO:0000256" key="9">
    <source>
        <dbReference type="PROSITE-ProRule" id="PRU00282"/>
    </source>
</evidence>
<keyword evidence="8 9" id="KW-0472">Membrane</keyword>
<keyword evidence="4 9" id="KW-0812">Transmembrane</keyword>
<evidence type="ECO:0000256" key="2">
    <source>
        <dbReference type="ARBA" id="ARBA00006375"/>
    </source>
</evidence>
<evidence type="ECO:0000256" key="4">
    <source>
        <dbReference type="ARBA" id="ARBA00022692"/>
    </source>
</evidence>
<evidence type="ECO:0000313" key="11">
    <source>
        <dbReference type="EMBL" id="AYO42797.1"/>
    </source>
</evidence>
<dbReference type="InterPro" id="IPR050567">
    <property type="entry name" value="Mitochondrial_Carrier"/>
</dbReference>
<comment type="similarity">
    <text evidence="2 10">Belongs to the mitochondrial carrier (TC 2.A.29) family.</text>
</comment>
<protein>
    <submittedName>
        <fullName evidence="11">Amino-acid transporter arg-13</fullName>
    </submittedName>
</protein>
<keyword evidence="7" id="KW-0496">Mitochondrion</keyword>
<keyword evidence="12" id="KW-1185">Reference proteome</keyword>
<name>A0A3G2S9Q8_MALR7</name>
<gene>
    <name evidence="11" type="primary">arg-13</name>
    <name evidence="11" type="ORF">DNF11_1847</name>
</gene>
<comment type="subcellular location">
    <subcellularLocation>
        <location evidence="1">Mitochondrion membrane</location>
        <topology evidence="1">Multi-pass membrane protein</topology>
    </subcellularLocation>
</comment>
<dbReference type="Proteomes" id="UP000269793">
    <property type="component" value="Chromosome III"/>
</dbReference>
<evidence type="ECO:0000256" key="5">
    <source>
        <dbReference type="ARBA" id="ARBA00022737"/>
    </source>
</evidence>
<dbReference type="STRING" id="425264.A0A3G2S9Q8"/>
<evidence type="ECO:0000256" key="6">
    <source>
        <dbReference type="ARBA" id="ARBA00022989"/>
    </source>
</evidence>
<dbReference type="EMBL" id="CP033150">
    <property type="protein sequence ID" value="AYO42797.1"/>
    <property type="molecule type" value="Genomic_DNA"/>
</dbReference>
<keyword evidence="5" id="KW-0677">Repeat</keyword>
<dbReference type="Gene3D" id="1.50.40.10">
    <property type="entry name" value="Mitochondrial carrier domain"/>
    <property type="match status" value="1"/>
</dbReference>
<proteinExistence type="inferred from homology"/>
<feature type="repeat" description="Solcar" evidence="9">
    <location>
        <begin position="223"/>
        <end position="317"/>
    </location>
</feature>
<keyword evidence="6" id="KW-1133">Transmembrane helix</keyword>
<accession>A0A3G2S9Q8</accession>
<evidence type="ECO:0000256" key="10">
    <source>
        <dbReference type="RuleBase" id="RU000488"/>
    </source>
</evidence>
<dbReference type="InterPro" id="IPR023395">
    <property type="entry name" value="MCP_dom_sf"/>
</dbReference>
<feature type="repeat" description="Solcar" evidence="9">
    <location>
        <begin position="118"/>
        <end position="207"/>
    </location>
</feature>
<dbReference type="GO" id="GO:0000064">
    <property type="term" value="F:L-ornithine transmembrane transporter activity"/>
    <property type="evidence" value="ECO:0007669"/>
    <property type="project" value="TreeGrafter"/>
</dbReference>
<dbReference type="GO" id="GO:1990575">
    <property type="term" value="P:mitochondrial L-ornithine transmembrane transport"/>
    <property type="evidence" value="ECO:0007669"/>
    <property type="project" value="TreeGrafter"/>
</dbReference>
<dbReference type="OrthoDB" id="2139348at2759"/>
<dbReference type="PROSITE" id="PS50920">
    <property type="entry name" value="SOLCAR"/>
    <property type="match status" value="3"/>
</dbReference>
<dbReference type="AlphaFoldDB" id="A0A3G2S9Q8"/>
<evidence type="ECO:0000256" key="7">
    <source>
        <dbReference type="ARBA" id="ARBA00023128"/>
    </source>
</evidence>
<evidence type="ECO:0000313" key="12">
    <source>
        <dbReference type="Proteomes" id="UP000269793"/>
    </source>
</evidence>
<dbReference type="PANTHER" id="PTHR45624">
    <property type="entry name" value="MITOCHONDRIAL BASIC AMINO ACIDS TRANSPORTER-RELATED"/>
    <property type="match status" value="1"/>
</dbReference>
<keyword evidence="3 10" id="KW-0813">Transport</keyword>
<evidence type="ECO:0000256" key="1">
    <source>
        <dbReference type="ARBA" id="ARBA00004225"/>
    </source>
</evidence>
<dbReference type="GO" id="GO:0031966">
    <property type="term" value="C:mitochondrial membrane"/>
    <property type="evidence" value="ECO:0007669"/>
    <property type="project" value="UniProtKB-SubCell"/>
</dbReference>
<reference evidence="11 12" key="1">
    <citation type="submission" date="2018-10" db="EMBL/GenBank/DDBJ databases">
        <title>Complete genome sequence of Malassezia restricta CBS 7877.</title>
        <authorList>
            <person name="Morand S.C."/>
            <person name="Bertignac M."/>
            <person name="Iltis A."/>
            <person name="Kolder I."/>
            <person name="Pirovano W."/>
            <person name="Jourdain R."/>
            <person name="Clavaud C."/>
        </authorList>
    </citation>
    <scope>NUCLEOTIDE SEQUENCE [LARGE SCALE GENOMIC DNA]</scope>
    <source>
        <strain evidence="11 12">CBS 7877</strain>
    </source>
</reference>